<sequence length="208" mass="21731">MHPFTWYKTTFQAPLGSEPVVVDLAGMGKGAAWVNGESIGRFWPNYTATSGGCNPCNYRGPFKSDSCQSGCGEPAQRWYHVPRSFLKEGEPNALVIFEEAGGDPSRVNFQTVTVGTICANVTEGKSLTLSCQGPDLISSINFASFGDPQGTCGSFEVGSCDVDGVLALVKKACVGQPTCSIHATGGVLGAGQCGKMSSKRLAVQATCS</sequence>
<reference evidence="4 5" key="1">
    <citation type="journal article" date="2017" name="Nature">
        <title>The Apostasia genome and the evolution of orchids.</title>
        <authorList>
            <person name="Zhang G.Q."/>
            <person name="Liu K.W."/>
            <person name="Li Z."/>
            <person name="Lohaus R."/>
            <person name="Hsiao Y.Y."/>
            <person name="Niu S.C."/>
            <person name="Wang J.Y."/>
            <person name="Lin Y.C."/>
            <person name="Xu Q."/>
            <person name="Chen L.J."/>
            <person name="Yoshida K."/>
            <person name="Fujiwara S."/>
            <person name="Wang Z.W."/>
            <person name="Zhang Y.Q."/>
            <person name="Mitsuda N."/>
            <person name="Wang M."/>
            <person name="Liu G.H."/>
            <person name="Pecoraro L."/>
            <person name="Huang H.X."/>
            <person name="Xiao X.J."/>
            <person name="Lin M."/>
            <person name="Wu X.Y."/>
            <person name="Wu W.L."/>
            <person name="Chen Y.Y."/>
            <person name="Chang S.B."/>
            <person name="Sakamoto S."/>
            <person name="Ohme-Takagi M."/>
            <person name="Yagi M."/>
            <person name="Zeng S.J."/>
            <person name="Shen C.Y."/>
            <person name="Yeh C.M."/>
            <person name="Luo Y.B."/>
            <person name="Tsai W.C."/>
            <person name="Van de Peer Y."/>
            <person name="Liu Z.J."/>
        </authorList>
    </citation>
    <scope>NUCLEOTIDE SEQUENCE [LARGE SCALE GENOMIC DNA]</scope>
    <source>
        <strain evidence="5">cv. Shenzhen</strain>
        <tissue evidence="4">Stem</tissue>
    </source>
</reference>
<dbReference type="EMBL" id="KZ452995">
    <property type="protein sequence ID" value="PKA48098.1"/>
    <property type="molecule type" value="Genomic_DNA"/>
</dbReference>
<dbReference type="Gene3D" id="2.60.120.260">
    <property type="entry name" value="Galactose-binding domain-like"/>
    <property type="match status" value="1"/>
</dbReference>
<evidence type="ECO:0000256" key="1">
    <source>
        <dbReference type="ARBA" id="ARBA00022801"/>
    </source>
</evidence>
<protein>
    <submittedName>
        <fullName evidence="4">Beta-galactosidase 10</fullName>
        <ecNumber evidence="4">3.2.1.23</ecNumber>
    </submittedName>
</protein>
<keyword evidence="1 4" id="KW-0378">Hydrolase</keyword>
<keyword evidence="2 4" id="KW-0326">Glycosidase</keyword>
<dbReference type="EC" id="3.2.1.23" evidence="4"/>
<feature type="domain" description="SUEL-type lectin" evidence="3">
    <location>
        <begin position="121"/>
        <end position="208"/>
    </location>
</feature>
<dbReference type="GO" id="GO:0030246">
    <property type="term" value="F:carbohydrate binding"/>
    <property type="evidence" value="ECO:0007669"/>
    <property type="project" value="InterPro"/>
</dbReference>
<name>A0A2H9ZXR5_9ASPA</name>
<evidence type="ECO:0000313" key="5">
    <source>
        <dbReference type="Proteomes" id="UP000236161"/>
    </source>
</evidence>
<dbReference type="Pfam" id="PF02140">
    <property type="entry name" value="SUEL_Lectin"/>
    <property type="match status" value="1"/>
</dbReference>
<dbReference type="InterPro" id="IPR008979">
    <property type="entry name" value="Galactose-bd-like_sf"/>
</dbReference>
<dbReference type="OrthoDB" id="780031at2759"/>
<organism evidence="4 5">
    <name type="scientific">Apostasia shenzhenica</name>
    <dbReference type="NCBI Taxonomy" id="1088818"/>
    <lineage>
        <taxon>Eukaryota</taxon>
        <taxon>Viridiplantae</taxon>
        <taxon>Streptophyta</taxon>
        <taxon>Embryophyta</taxon>
        <taxon>Tracheophyta</taxon>
        <taxon>Spermatophyta</taxon>
        <taxon>Magnoliopsida</taxon>
        <taxon>Liliopsida</taxon>
        <taxon>Asparagales</taxon>
        <taxon>Orchidaceae</taxon>
        <taxon>Apostasioideae</taxon>
        <taxon>Apostasia</taxon>
    </lineage>
</organism>
<dbReference type="Proteomes" id="UP000236161">
    <property type="component" value="Unassembled WGS sequence"/>
</dbReference>
<dbReference type="Pfam" id="PF21467">
    <property type="entry name" value="BetaGal_gal-bd"/>
    <property type="match status" value="1"/>
</dbReference>
<dbReference type="InterPro" id="IPR000922">
    <property type="entry name" value="Lectin_gal-bd_dom"/>
</dbReference>
<dbReference type="GO" id="GO:0005975">
    <property type="term" value="P:carbohydrate metabolic process"/>
    <property type="evidence" value="ECO:0007669"/>
    <property type="project" value="InterPro"/>
</dbReference>
<accession>A0A2H9ZXR5</accession>
<evidence type="ECO:0000259" key="3">
    <source>
        <dbReference type="PROSITE" id="PS50228"/>
    </source>
</evidence>
<dbReference type="CDD" id="cd22842">
    <property type="entry name" value="Gal_Rha_Lectin_BGal"/>
    <property type="match status" value="1"/>
</dbReference>
<dbReference type="PROSITE" id="PS50228">
    <property type="entry name" value="SUEL_LECTIN"/>
    <property type="match status" value="1"/>
</dbReference>
<dbReference type="InterPro" id="IPR043159">
    <property type="entry name" value="Lectin_gal-bd_sf"/>
</dbReference>
<keyword evidence="5" id="KW-1185">Reference proteome</keyword>
<gene>
    <name evidence="4" type="ORF">AXF42_Ash015861</name>
</gene>
<dbReference type="InterPro" id="IPR001944">
    <property type="entry name" value="Glycoside_Hdrlase_35"/>
</dbReference>
<dbReference type="Gene3D" id="2.60.120.740">
    <property type="match status" value="1"/>
</dbReference>
<proteinExistence type="predicted"/>
<dbReference type="AlphaFoldDB" id="A0A2H9ZXR5"/>
<dbReference type="InterPro" id="IPR048913">
    <property type="entry name" value="BetaGal_gal-bd"/>
</dbReference>
<dbReference type="GO" id="GO:0004565">
    <property type="term" value="F:beta-galactosidase activity"/>
    <property type="evidence" value="ECO:0007669"/>
    <property type="project" value="UniProtKB-EC"/>
</dbReference>
<dbReference type="PRINTS" id="PR00742">
    <property type="entry name" value="GLHYDRLASE35"/>
</dbReference>
<dbReference type="PANTHER" id="PTHR23421">
    <property type="entry name" value="BETA-GALACTOSIDASE RELATED"/>
    <property type="match status" value="1"/>
</dbReference>
<evidence type="ECO:0000313" key="4">
    <source>
        <dbReference type="EMBL" id="PKA48098.1"/>
    </source>
</evidence>
<dbReference type="STRING" id="1088818.A0A2H9ZXR5"/>
<evidence type="ECO:0000256" key="2">
    <source>
        <dbReference type="ARBA" id="ARBA00023295"/>
    </source>
</evidence>
<dbReference type="SUPFAM" id="SSF49785">
    <property type="entry name" value="Galactose-binding domain-like"/>
    <property type="match status" value="1"/>
</dbReference>